<keyword evidence="12" id="KW-1185">Reference proteome</keyword>
<dbReference type="InterPro" id="IPR012340">
    <property type="entry name" value="NA-bd_OB-fold"/>
</dbReference>
<dbReference type="InterPro" id="IPR008991">
    <property type="entry name" value="Translation_prot_SH3-like_sf"/>
</dbReference>
<dbReference type="PANTHER" id="PTHR13691">
    <property type="entry name" value="RIBOSOMAL PROTEIN L2"/>
    <property type="match status" value="1"/>
</dbReference>
<dbReference type="GO" id="GO:0003735">
    <property type="term" value="F:structural constituent of ribosome"/>
    <property type="evidence" value="ECO:0007669"/>
    <property type="project" value="InterPro"/>
</dbReference>
<reference evidence="11 12" key="1">
    <citation type="journal article" date="2018" name="Biotechnol. Biofuels">
        <title>Integrative visual omics of the white-rot fungus Polyporus brumalis exposes the biotechnological potential of its oxidative enzymes for delignifying raw plant biomass.</title>
        <authorList>
            <person name="Miyauchi S."/>
            <person name="Rancon A."/>
            <person name="Drula E."/>
            <person name="Hage H."/>
            <person name="Chaduli D."/>
            <person name="Favel A."/>
            <person name="Grisel S."/>
            <person name="Henrissat B."/>
            <person name="Herpoel-Gimbert I."/>
            <person name="Ruiz-Duenas F.J."/>
            <person name="Chevret D."/>
            <person name="Hainaut M."/>
            <person name="Lin J."/>
            <person name="Wang M."/>
            <person name="Pangilinan J."/>
            <person name="Lipzen A."/>
            <person name="Lesage-Meessen L."/>
            <person name="Navarro D."/>
            <person name="Riley R."/>
            <person name="Grigoriev I.V."/>
            <person name="Zhou S."/>
            <person name="Raouche S."/>
            <person name="Rosso M.N."/>
        </authorList>
    </citation>
    <scope>NUCLEOTIDE SEQUENCE [LARGE SCALE GENOMIC DNA]</scope>
    <source>
        <strain evidence="11 12">BRFM 1820</strain>
    </source>
</reference>
<evidence type="ECO:0000259" key="9">
    <source>
        <dbReference type="SMART" id="SM01382"/>
    </source>
</evidence>
<dbReference type="InterPro" id="IPR014722">
    <property type="entry name" value="Rib_uL2_dom2"/>
</dbReference>
<dbReference type="FunFam" id="2.30.30.30:FF:000001">
    <property type="entry name" value="50S ribosomal protein L2"/>
    <property type="match status" value="1"/>
</dbReference>
<accession>A0A371CRN0</accession>
<feature type="domain" description="Large ribosomal subunit protein uL2 RNA-binding" evidence="10">
    <location>
        <begin position="110"/>
        <end position="191"/>
    </location>
</feature>
<dbReference type="Pfam" id="PF03947">
    <property type="entry name" value="Ribosomal_L2_C"/>
    <property type="match status" value="1"/>
</dbReference>
<dbReference type="STRING" id="139420.A0A371CRN0"/>
<dbReference type="Gene3D" id="2.30.30.30">
    <property type="match status" value="1"/>
</dbReference>
<evidence type="ECO:0000256" key="1">
    <source>
        <dbReference type="ARBA" id="ARBA00004173"/>
    </source>
</evidence>
<evidence type="ECO:0000313" key="11">
    <source>
        <dbReference type="EMBL" id="RDX42940.1"/>
    </source>
</evidence>
<evidence type="ECO:0000256" key="5">
    <source>
        <dbReference type="ARBA" id="ARBA00023274"/>
    </source>
</evidence>
<dbReference type="AlphaFoldDB" id="A0A371CRN0"/>
<dbReference type="GO" id="GO:0016740">
    <property type="term" value="F:transferase activity"/>
    <property type="evidence" value="ECO:0007669"/>
    <property type="project" value="InterPro"/>
</dbReference>
<sequence>MFSSARCLLRSAFSSLNVNASNASSSAFASSSSAVLPHVLNGVRRYATEASTGQYSPSEVNAALARTSVLYKTYKPITPGIRHLKRPLAPHLYPGRPLRELTVALRKRGGRNNHGRITIRHRGGGHKQRIRIVDFMRTEPGPCDVVRIEYDPGRSAHIALVKNRNPDLCGGKVWSYILAPDNLRAGDVVESFRQGIPDGLVPGFSDSKEVRGMTSTLTDKADGSGASQSQTASTVSLALGVLRSITIKPGNVVPLRLIPPGTIIHNIALNPQGRAVLVRSAGTFGQVVVHEDSGRYSHVRLQSGEVRKVLQDCVATIGKVSNPLWKNRNLGKAGRSRWLGRRPRVRGMAMNRCDHPHGGGRGKSKGNKQPRSVWGWVAKGVRTRKPGPKGPKNSNKLVVRERPRGKEKRGL</sequence>
<keyword evidence="5" id="KW-0687">Ribonucleoprotein</keyword>
<feature type="compositionally biased region" description="Basic and acidic residues" evidence="8">
    <location>
        <begin position="398"/>
        <end position="411"/>
    </location>
</feature>
<feature type="domain" description="Large ribosomal subunit protein uL2 C-terminal" evidence="9">
    <location>
        <begin position="247"/>
        <end position="377"/>
    </location>
</feature>
<evidence type="ECO:0000313" key="12">
    <source>
        <dbReference type="Proteomes" id="UP000256964"/>
    </source>
</evidence>
<dbReference type="InterPro" id="IPR014726">
    <property type="entry name" value="Ribosomal_uL2_dom3"/>
</dbReference>
<organism evidence="11 12">
    <name type="scientific">Lentinus brumalis</name>
    <dbReference type="NCBI Taxonomy" id="2498619"/>
    <lineage>
        <taxon>Eukaryota</taxon>
        <taxon>Fungi</taxon>
        <taxon>Dikarya</taxon>
        <taxon>Basidiomycota</taxon>
        <taxon>Agaricomycotina</taxon>
        <taxon>Agaricomycetes</taxon>
        <taxon>Polyporales</taxon>
        <taxon>Polyporaceae</taxon>
        <taxon>Lentinus</taxon>
    </lineage>
</organism>
<feature type="compositionally biased region" description="Basic residues" evidence="8">
    <location>
        <begin position="358"/>
        <end position="368"/>
    </location>
</feature>
<keyword evidence="3 11" id="KW-0689">Ribosomal protein</keyword>
<evidence type="ECO:0000256" key="3">
    <source>
        <dbReference type="ARBA" id="ARBA00022980"/>
    </source>
</evidence>
<dbReference type="Gene3D" id="2.40.50.140">
    <property type="entry name" value="Nucleic acid-binding proteins"/>
    <property type="match status" value="1"/>
</dbReference>
<dbReference type="OrthoDB" id="268576at2759"/>
<keyword evidence="4" id="KW-0496">Mitochondrion</keyword>
<comment type="function">
    <text evidence="6">Component of the mitochondrial ribosome (mitoribosome), a dedicated translation machinery responsible for the synthesis of mitochondrial genome-encoded proteins, including at least some of the essential transmembrane subunits of the mitochondrial respiratory chain. The mitoribosomes are attached to the mitochondrial inner membrane and translation products are cotranslationally integrated into the membrane.</text>
</comment>
<dbReference type="SUPFAM" id="SSF50249">
    <property type="entry name" value="Nucleic acid-binding proteins"/>
    <property type="match status" value="1"/>
</dbReference>
<evidence type="ECO:0000256" key="4">
    <source>
        <dbReference type="ARBA" id="ARBA00023128"/>
    </source>
</evidence>
<comment type="similarity">
    <text evidence="2">Belongs to the universal ribosomal protein uL2 family.</text>
</comment>
<comment type="subcellular location">
    <subcellularLocation>
        <location evidence="1">Mitochondrion</location>
    </subcellularLocation>
</comment>
<proteinExistence type="inferred from homology"/>
<dbReference type="GO" id="GO:0032543">
    <property type="term" value="P:mitochondrial translation"/>
    <property type="evidence" value="ECO:0007669"/>
    <property type="project" value="TreeGrafter"/>
</dbReference>
<dbReference type="InterPro" id="IPR022669">
    <property type="entry name" value="Ribosomal_uL2_C"/>
</dbReference>
<dbReference type="FunFam" id="4.10.950.10:FF:000001">
    <property type="entry name" value="50S ribosomal protein L2"/>
    <property type="match status" value="1"/>
</dbReference>
<dbReference type="Proteomes" id="UP000256964">
    <property type="component" value="Unassembled WGS sequence"/>
</dbReference>
<dbReference type="GO" id="GO:0005762">
    <property type="term" value="C:mitochondrial large ribosomal subunit"/>
    <property type="evidence" value="ECO:0007669"/>
    <property type="project" value="TreeGrafter"/>
</dbReference>
<dbReference type="SMART" id="SM01382">
    <property type="entry name" value="Ribosomal_L2_C"/>
    <property type="match status" value="1"/>
</dbReference>
<dbReference type="Pfam" id="PF00181">
    <property type="entry name" value="Ribosomal_L2_N"/>
    <property type="match status" value="1"/>
</dbReference>
<dbReference type="InterPro" id="IPR002171">
    <property type="entry name" value="Ribosomal_uL2"/>
</dbReference>
<name>A0A371CRN0_9APHY</name>
<dbReference type="InterPro" id="IPR005880">
    <property type="entry name" value="Ribosomal_uL2_bac/org-type"/>
</dbReference>
<dbReference type="PANTHER" id="PTHR13691:SF5">
    <property type="entry name" value="LARGE RIBOSOMAL SUBUNIT PROTEIN UL2M"/>
    <property type="match status" value="1"/>
</dbReference>
<evidence type="ECO:0000256" key="7">
    <source>
        <dbReference type="ARBA" id="ARBA00069872"/>
    </source>
</evidence>
<dbReference type="GO" id="GO:0003723">
    <property type="term" value="F:RNA binding"/>
    <property type="evidence" value="ECO:0007669"/>
    <property type="project" value="InterPro"/>
</dbReference>
<evidence type="ECO:0000256" key="6">
    <source>
        <dbReference type="ARBA" id="ARBA00037226"/>
    </source>
</evidence>
<dbReference type="FunFam" id="2.40.50.140:FF:000128">
    <property type="entry name" value="50S ribosomal protein L2"/>
    <property type="match status" value="1"/>
</dbReference>
<feature type="region of interest" description="Disordered" evidence="8">
    <location>
        <begin position="349"/>
        <end position="411"/>
    </location>
</feature>
<dbReference type="SMART" id="SM01383">
    <property type="entry name" value="Ribosomal_L2"/>
    <property type="match status" value="1"/>
</dbReference>
<evidence type="ECO:0000256" key="8">
    <source>
        <dbReference type="SAM" id="MobiDB-lite"/>
    </source>
</evidence>
<dbReference type="NCBIfam" id="TIGR01171">
    <property type="entry name" value="rplB_bact"/>
    <property type="match status" value="1"/>
</dbReference>
<evidence type="ECO:0000256" key="2">
    <source>
        <dbReference type="ARBA" id="ARBA00005636"/>
    </source>
</evidence>
<evidence type="ECO:0000259" key="10">
    <source>
        <dbReference type="SMART" id="SM01383"/>
    </source>
</evidence>
<dbReference type="EMBL" id="KZ857473">
    <property type="protein sequence ID" value="RDX42940.1"/>
    <property type="molecule type" value="Genomic_DNA"/>
</dbReference>
<gene>
    <name evidence="11" type="ORF">OH76DRAFT_1410577</name>
</gene>
<dbReference type="SUPFAM" id="SSF50104">
    <property type="entry name" value="Translation proteins SH3-like domain"/>
    <property type="match status" value="1"/>
</dbReference>
<dbReference type="Gene3D" id="4.10.950.10">
    <property type="entry name" value="Ribosomal protein L2, domain 3"/>
    <property type="match status" value="1"/>
</dbReference>
<dbReference type="InterPro" id="IPR022666">
    <property type="entry name" value="Ribosomal_uL2_RNA-bd_dom"/>
</dbReference>
<protein>
    <recommendedName>
        <fullName evidence="7">Large ribosomal subunit protein uL2m</fullName>
    </recommendedName>
</protein>